<protein>
    <submittedName>
        <fullName evidence="1">Uncharacterized protein</fullName>
    </submittedName>
</protein>
<proteinExistence type="predicted"/>
<name>A0ABV0ZP57_9TELE</name>
<dbReference type="EMBL" id="JAHRIP010066837">
    <property type="protein sequence ID" value="MEQ2307098.1"/>
    <property type="molecule type" value="Genomic_DNA"/>
</dbReference>
<sequence length="116" mass="12669">MTRRNGHIRTKTTTQVLGFISVRVVGLGGGGLLGSCIFVFSALSLVPLRLLLQAKSLEMIALIHVIHKPVKKICLHNFSSRKKQNFSTTEMMSALFLCENATSLSCDAPKCRSCCS</sequence>
<reference evidence="1 2" key="1">
    <citation type="submission" date="2021-06" db="EMBL/GenBank/DDBJ databases">
        <authorList>
            <person name="Palmer J.M."/>
        </authorList>
    </citation>
    <scope>NUCLEOTIDE SEQUENCE [LARGE SCALE GENOMIC DNA]</scope>
    <source>
        <strain evidence="1 2">AS_MEX2019</strain>
        <tissue evidence="1">Muscle</tissue>
    </source>
</reference>
<accession>A0ABV0ZP57</accession>
<evidence type="ECO:0000313" key="1">
    <source>
        <dbReference type="EMBL" id="MEQ2307098.1"/>
    </source>
</evidence>
<keyword evidence="2" id="KW-1185">Reference proteome</keyword>
<gene>
    <name evidence="1" type="ORF">AMECASPLE_014699</name>
</gene>
<evidence type="ECO:0000313" key="2">
    <source>
        <dbReference type="Proteomes" id="UP001469553"/>
    </source>
</evidence>
<dbReference type="Proteomes" id="UP001469553">
    <property type="component" value="Unassembled WGS sequence"/>
</dbReference>
<comment type="caution">
    <text evidence="1">The sequence shown here is derived from an EMBL/GenBank/DDBJ whole genome shotgun (WGS) entry which is preliminary data.</text>
</comment>
<organism evidence="1 2">
    <name type="scientific">Ameca splendens</name>
    <dbReference type="NCBI Taxonomy" id="208324"/>
    <lineage>
        <taxon>Eukaryota</taxon>
        <taxon>Metazoa</taxon>
        <taxon>Chordata</taxon>
        <taxon>Craniata</taxon>
        <taxon>Vertebrata</taxon>
        <taxon>Euteleostomi</taxon>
        <taxon>Actinopterygii</taxon>
        <taxon>Neopterygii</taxon>
        <taxon>Teleostei</taxon>
        <taxon>Neoteleostei</taxon>
        <taxon>Acanthomorphata</taxon>
        <taxon>Ovalentaria</taxon>
        <taxon>Atherinomorphae</taxon>
        <taxon>Cyprinodontiformes</taxon>
        <taxon>Goodeidae</taxon>
        <taxon>Ameca</taxon>
    </lineage>
</organism>